<gene>
    <name evidence="2" type="ORF">SAMN05216259_101284</name>
</gene>
<dbReference type="InterPro" id="IPR029068">
    <property type="entry name" value="Glyas_Bleomycin-R_OHBP_Dase"/>
</dbReference>
<dbReference type="CDD" id="cd06587">
    <property type="entry name" value="VOC"/>
    <property type="match status" value="1"/>
</dbReference>
<dbReference type="PANTHER" id="PTHR35908">
    <property type="entry name" value="HYPOTHETICAL FUSION PROTEIN"/>
    <property type="match status" value="1"/>
</dbReference>
<dbReference type="OrthoDB" id="1645442at2"/>
<dbReference type="RefSeq" id="WP_093782365.1">
    <property type="nucleotide sequence ID" value="NZ_FNIE01000001.1"/>
</dbReference>
<dbReference type="AlphaFoldDB" id="A0A1G9VHP4"/>
<sequence>MPPLMTLRAITLDCADPLALAAFYEAATGLAPHPKSDAEFAGLTWEDGLLLGFQRVEGYRPPDWPGQEAPQQSHLDFGVPDVAAAEARLLALGATRPDFQPDGVNWVVLADPAGHPFCLTRNPKA</sequence>
<dbReference type="Gene3D" id="3.10.180.10">
    <property type="entry name" value="2,3-Dihydroxybiphenyl 1,2-Dioxygenase, domain 1"/>
    <property type="match status" value="1"/>
</dbReference>
<dbReference type="Pfam" id="PF18029">
    <property type="entry name" value="Glyoxalase_6"/>
    <property type="match status" value="1"/>
</dbReference>
<dbReference type="STRING" id="310781.SAMN05216259_101284"/>
<reference evidence="2 3" key="1">
    <citation type="submission" date="2016-10" db="EMBL/GenBank/DDBJ databases">
        <authorList>
            <person name="de Groot N.N."/>
        </authorList>
    </citation>
    <scope>NUCLEOTIDE SEQUENCE [LARGE SCALE GENOMIC DNA]</scope>
    <source>
        <strain evidence="2 3">CGMCC 4.2022</strain>
    </source>
</reference>
<dbReference type="InterPro" id="IPR037523">
    <property type="entry name" value="VOC_core"/>
</dbReference>
<organism evidence="2 3">
    <name type="scientific">Actinacidiphila guanduensis</name>
    <dbReference type="NCBI Taxonomy" id="310781"/>
    <lineage>
        <taxon>Bacteria</taxon>
        <taxon>Bacillati</taxon>
        <taxon>Actinomycetota</taxon>
        <taxon>Actinomycetes</taxon>
        <taxon>Kitasatosporales</taxon>
        <taxon>Streptomycetaceae</taxon>
        <taxon>Actinacidiphila</taxon>
    </lineage>
</organism>
<keyword evidence="3" id="KW-1185">Reference proteome</keyword>
<dbReference type="PANTHER" id="PTHR35908:SF1">
    <property type="entry name" value="CONSERVED PROTEIN"/>
    <property type="match status" value="1"/>
</dbReference>
<dbReference type="PROSITE" id="PS51819">
    <property type="entry name" value="VOC"/>
    <property type="match status" value="1"/>
</dbReference>
<protein>
    <recommendedName>
        <fullName evidence="1">VOC domain-containing protein</fullName>
    </recommendedName>
</protein>
<name>A0A1G9VHP4_9ACTN</name>
<evidence type="ECO:0000259" key="1">
    <source>
        <dbReference type="PROSITE" id="PS51819"/>
    </source>
</evidence>
<evidence type="ECO:0000313" key="2">
    <source>
        <dbReference type="EMBL" id="SDM71798.1"/>
    </source>
</evidence>
<proteinExistence type="predicted"/>
<dbReference type="SUPFAM" id="SSF54593">
    <property type="entry name" value="Glyoxalase/Bleomycin resistance protein/Dihydroxybiphenyl dioxygenase"/>
    <property type="match status" value="1"/>
</dbReference>
<accession>A0A1G9VHP4</accession>
<evidence type="ECO:0000313" key="3">
    <source>
        <dbReference type="Proteomes" id="UP000199341"/>
    </source>
</evidence>
<dbReference type="Proteomes" id="UP000199341">
    <property type="component" value="Unassembled WGS sequence"/>
</dbReference>
<dbReference type="EMBL" id="FNIE01000001">
    <property type="protein sequence ID" value="SDM71798.1"/>
    <property type="molecule type" value="Genomic_DNA"/>
</dbReference>
<feature type="domain" description="VOC" evidence="1">
    <location>
        <begin position="6"/>
        <end position="122"/>
    </location>
</feature>
<dbReference type="InterPro" id="IPR041581">
    <property type="entry name" value="Glyoxalase_6"/>
</dbReference>